<dbReference type="SUPFAM" id="SSF52833">
    <property type="entry name" value="Thioredoxin-like"/>
    <property type="match status" value="1"/>
</dbReference>
<evidence type="ECO:0000256" key="1">
    <source>
        <dbReference type="ARBA" id="ARBA00003330"/>
    </source>
</evidence>
<dbReference type="EC" id="1.11.1.24" evidence="3"/>
<evidence type="ECO:0000256" key="12">
    <source>
        <dbReference type="ARBA" id="ARBA00049091"/>
    </source>
</evidence>
<keyword evidence="6" id="KW-0560">Oxidoreductase</keyword>
<gene>
    <name evidence="15" type="ORF">bsdE14_20600</name>
</gene>
<dbReference type="PANTHER" id="PTHR42801:SF4">
    <property type="entry name" value="AHPC_TSA FAMILY PROTEIN"/>
    <property type="match status" value="1"/>
</dbReference>
<dbReference type="PIRSF" id="PIRSF000239">
    <property type="entry name" value="AHPC"/>
    <property type="match status" value="1"/>
</dbReference>
<evidence type="ECO:0000256" key="10">
    <source>
        <dbReference type="ARBA" id="ARBA00038489"/>
    </source>
</evidence>
<dbReference type="CDD" id="cd03017">
    <property type="entry name" value="PRX_BCP"/>
    <property type="match status" value="1"/>
</dbReference>
<evidence type="ECO:0000256" key="11">
    <source>
        <dbReference type="ARBA" id="ARBA00041373"/>
    </source>
</evidence>
<organism evidence="15 16">
    <name type="scientific">Clostridium omnivorum</name>
    <dbReference type="NCBI Taxonomy" id="1604902"/>
    <lineage>
        <taxon>Bacteria</taxon>
        <taxon>Bacillati</taxon>
        <taxon>Bacillota</taxon>
        <taxon>Clostridia</taxon>
        <taxon>Eubacteriales</taxon>
        <taxon>Clostridiaceae</taxon>
        <taxon>Clostridium</taxon>
    </lineage>
</organism>
<comment type="subunit">
    <text evidence="2">Monomer.</text>
</comment>
<evidence type="ECO:0000256" key="8">
    <source>
        <dbReference type="ARBA" id="ARBA00023284"/>
    </source>
</evidence>
<dbReference type="InterPro" id="IPR036249">
    <property type="entry name" value="Thioredoxin-like_sf"/>
</dbReference>
<evidence type="ECO:0000256" key="3">
    <source>
        <dbReference type="ARBA" id="ARBA00013017"/>
    </source>
</evidence>
<dbReference type="InterPro" id="IPR050924">
    <property type="entry name" value="Peroxiredoxin_BCP/PrxQ"/>
</dbReference>
<comment type="catalytic activity">
    <reaction evidence="12">
        <text>a hydroperoxide + [thioredoxin]-dithiol = an alcohol + [thioredoxin]-disulfide + H2O</text>
        <dbReference type="Rhea" id="RHEA:62620"/>
        <dbReference type="Rhea" id="RHEA-COMP:10698"/>
        <dbReference type="Rhea" id="RHEA-COMP:10700"/>
        <dbReference type="ChEBI" id="CHEBI:15377"/>
        <dbReference type="ChEBI" id="CHEBI:29950"/>
        <dbReference type="ChEBI" id="CHEBI:30879"/>
        <dbReference type="ChEBI" id="CHEBI:35924"/>
        <dbReference type="ChEBI" id="CHEBI:50058"/>
        <dbReference type="EC" id="1.11.1.24"/>
    </reaction>
</comment>
<dbReference type="InterPro" id="IPR013766">
    <property type="entry name" value="Thioredoxin_domain"/>
</dbReference>
<dbReference type="NCBIfam" id="NF006960">
    <property type="entry name" value="PRK09437.1"/>
    <property type="match status" value="1"/>
</dbReference>
<feature type="domain" description="Thioredoxin" evidence="14">
    <location>
        <begin position="6"/>
        <end position="155"/>
    </location>
</feature>
<reference evidence="15 16" key="1">
    <citation type="journal article" date="2024" name="Int. J. Syst. Evol. Microbiol.">
        <title>Clostridium omnivorum sp. nov., isolated from anoxic soil under the treatment of reductive soil disinfestation.</title>
        <authorList>
            <person name="Ueki A."/>
            <person name="Tonouchi A."/>
            <person name="Kaku N."/>
            <person name="Honma S."/>
            <person name="Ueki K."/>
        </authorList>
    </citation>
    <scope>NUCLEOTIDE SEQUENCE [LARGE SCALE GENOMIC DNA]</scope>
    <source>
        <strain evidence="15 16">E14</strain>
    </source>
</reference>
<dbReference type="Gene3D" id="3.40.30.10">
    <property type="entry name" value="Glutaredoxin"/>
    <property type="match status" value="1"/>
</dbReference>
<comment type="caution">
    <text evidence="15">The sequence shown here is derived from an EMBL/GenBank/DDBJ whole genome shotgun (WGS) entry which is preliminary data.</text>
</comment>
<keyword evidence="4" id="KW-0575">Peroxidase</keyword>
<dbReference type="PANTHER" id="PTHR42801">
    <property type="entry name" value="THIOREDOXIN-DEPENDENT PEROXIDE REDUCTASE"/>
    <property type="match status" value="1"/>
</dbReference>
<keyword evidence="8" id="KW-0676">Redox-active center</keyword>
<evidence type="ECO:0000256" key="6">
    <source>
        <dbReference type="ARBA" id="ARBA00023002"/>
    </source>
</evidence>
<dbReference type="PROSITE" id="PS51352">
    <property type="entry name" value="THIOREDOXIN_2"/>
    <property type="match status" value="1"/>
</dbReference>
<dbReference type="EMBL" id="BRXR01000001">
    <property type="protein sequence ID" value="GLC30650.1"/>
    <property type="molecule type" value="Genomic_DNA"/>
</dbReference>
<evidence type="ECO:0000259" key="14">
    <source>
        <dbReference type="PROSITE" id="PS51352"/>
    </source>
</evidence>
<dbReference type="InterPro" id="IPR000866">
    <property type="entry name" value="AhpC/TSA"/>
</dbReference>
<evidence type="ECO:0000256" key="4">
    <source>
        <dbReference type="ARBA" id="ARBA00022559"/>
    </source>
</evidence>
<accession>A0ABQ5N688</accession>
<dbReference type="Proteomes" id="UP001208567">
    <property type="component" value="Unassembled WGS sequence"/>
</dbReference>
<evidence type="ECO:0000256" key="2">
    <source>
        <dbReference type="ARBA" id="ARBA00011245"/>
    </source>
</evidence>
<comment type="similarity">
    <text evidence="10">Belongs to the peroxiredoxin family. BCP/PrxQ subfamily.</text>
</comment>
<evidence type="ECO:0000256" key="13">
    <source>
        <dbReference type="SAM" id="MobiDB-lite"/>
    </source>
</evidence>
<evidence type="ECO:0000313" key="15">
    <source>
        <dbReference type="EMBL" id="GLC30650.1"/>
    </source>
</evidence>
<feature type="region of interest" description="Disordered" evidence="13">
    <location>
        <begin position="1"/>
        <end position="20"/>
    </location>
</feature>
<keyword evidence="5" id="KW-0049">Antioxidant</keyword>
<evidence type="ECO:0000313" key="16">
    <source>
        <dbReference type="Proteomes" id="UP001208567"/>
    </source>
</evidence>
<name>A0ABQ5N688_9CLOT</name>
<evidence type="ECO:0000256" key="7">
    <source>
        <dbReference type="ARBA" id="ARBA00023157"/>
    </source>
</evidence>
<protein>
    <recommendedName>
        <fullName evidence="3">thioredoxin-dependent peroxiredoxin</fullName>
        <ecNumber evidence="3">1.11.1.24</ecNumber>
    </recommendedName>
    <alternativeName>
        <fullName evidence="11">Bacterioferritin comigratory protein</fullName>
    </alternativeName>
    <alternativeName>
        <fullName evidence="9">Thioredoxin peroxidase</fullName>
    </alternativeName>
</protein>
<keyword evidence="16" id="KW-1185">Reference proteome</keyword>
<evidence type="ECO:0000256" key="5">
    <source>
        <dbReference type="ARBA" id="ARBA00022862"/>
    </source>
</evidence>
<sequence length="155" mass="17589">MENMEVKEGSLAPDFTLPGSDDKEHKLSDYRGKKVILYFYPKDNTPGCTNEAIAFKENLSKIEDLNGVVLGISRDSIDSHKKFINKHNLNFLLLSDAEEVVCRLYDVIKEKNMYGKKVMGVERSTFIINADGIIEKIYRKVKVNGHVESITCSIE</sequence>
<dbReference type="Pfam" id="PF00578">
    <property type="entry name" value="AhpC-TSA"/>
    <property type="match status" value="1"/>
</dbReference>
<proteinExistence type="inferred from homology"/>
<comment type="function">
    <text evidence="1">Thiol-specific peroxidase that catalyzes the reduction of hydrogen peroxide and organic hydroperoxides to water and alcohols, respectively. Plays a role in cell protection against oxidative stress by detoxifying peroxides and as sensor of hydrogen peroxide-mediated signaling events.</text>
</comment>
<evidence type="ECO:0000256" key="9">
    <source>
        <dbReference type="ARBA" id="ARBA00032824"/>
    </source>
</evidence>
<keyword evidence="7" id="KW-1015">Disulfide bond</keyword>
<dbReference type="InterPro" id="IPR024706">
    <property type="entry name" value="Peroxiredoxin_AhpC-typ"/>
</dbReference>